<evidence type="ECO:0000313" key="9">
    <source>
        <dbReference type="Proteomes" id="UP001457898"/>
    </source>
</evidence>
<evidence type="ECO:0000256" key="7">
    <source>
        <dbReference type="SAM" id="Phobius"/>
    </source>
</evidence>
<dbReference type="Proteomes" id="UP001457898">
    <property type="component" value="Unassembled WGS sequence"/>
</dbReference>
<evidence type="ECO:0000313" key="8">
    <source>
        <dbReference type="EMBL" id="MEQ2433700.1"/>
    </source>
</evidence>
<accession>A0ABV1DTK4</accession>
<comment type="similarity">
    <text evidence="2">Belongs to the UPF0410 family.</text>
</comment>
<feature type="transmembrane region" description="Helical" evidence="7">
    <location>
        <begin position="53"/>
        <end position="71"/>
    </location>
</feature>
<dbReference type="Pfam" id="PF04226">
    <property type="entry name" value="Transgly_assoc"/>
    <property type="match status" value="1"/>
</dbReference>
<reference evidence="8 9" key="1">
    <citation type="submission" date="2024-03" db="EMBL/GenBank/DDBJ databases">
        <title>Human intestinal bacterial collection.</title>
        <authorList>
            <person name="Pauvert C."/>
            <person name="Hitch T.C.A."/>
            <person name="Clavel T."/>
        </authorList>
    </citation>
    <scope>NUCLEOTIDE SEQUENCE [LARGE SCALE GENOMIC DNA]</scope>
    <source>
        <strain evidence="8 9">CLA-SR-H028</strain>
    </source>
</reference>
<protein>
    <submittedName>
        <fullName evidence="8">GlsB/YeaQ/YmgE family stress response membrane protein</fullName>
    </submittedName>
</protein>
<dbReference type="PANTHER" id="PTHR33884">
    <property type="entry name" value="UPF0410 PROTEIN YMGE"/>
    <property type="match status" value="1"/>
</dbReference>
<feature type="transmembrane region" description="Helical" evidence="7">
    <location>
        <begin position="77"/>
        <end position="100"/>
    </location>
</feature>
<dbReference type="RefSeq" id="WP_243128807.1">
    <property type="nucleotide sequence ID" value="NZ_JBBMFP010000027.1"/>
</dbReference>
<sequence>MEWGIIGRKPKSKNSEKFAESGIIKEIKMLTSLIIGIISGWIAGRIMGVKKGGFIKTIAIGIAGSFVGGGIMSLVGFYAYGFLANIMVSVLGACIFLYIAKKIFK</sequence>
<keyword evidence="4 7" id="KW-0812">Transmembrane</keyword>
<evidence type="ECO:0000256" key="3">
    <source>
        <dbReference type="ARBA" id="ARBA00022475"/>
    </source>
</evidence>
<evidence type="ECO:0000256" key="6">
    <source>
        <dbReference type="ARBA" id="ARBA00023136"/>
    </source>
</evidence>
<evidence type="ECO:0000256" key="1">
    <source>
        <dbReference type="ARBA" id="ARBA00004651"/>
    </source>
</evidence>
<keyword evidence="9" id="KW-1185">Reference proteome</keyword>
<organism evidence="8 9">
    <name type="scientific">Blautia caccae</name>
    <dbReference type="NCBI Taxonomy" id="3133175"/>
    <lineage>
        <taxon>Bacteria</taxon>
        <taxon>Bacillati</taxon>
        <taxon>Bacillota</taxon>
        <taxon>Clostridia</taxon>
        <taxon>Lachnospirales</taxon>
        <taxon>Lachnospiraceae</taxon>
        <taxon>Blautia</taxon>
    </lineage>
</organism>
<dbReference type="InterPro" id="IPR007341">
    <property type="entry name" value="Transgly_assoc"/>
</dbReference>
<dbReference type="PANTHER" id="PTHR33884:SF3">
    <property type="entry name" value="UPF0410 PROTEIN YMGE"/>
    <property type="match status" value="1"/>
</dbReference>
<keyword evidence="3" id="KW-1003">Cell membrane</keyword>
<proteinExistence type="inferred from homology"/>
<comment type="caution">
    <text evidence="8">The sequence shown here is derived from an EMBL/GenBank/DDBJ whole genome shotgun (WGS) entry which is preliminary data.</text>
</comment>
<evidence type="ECO:0000256" key="2">
    <source>
        <dbReference type="ARBA" id="ARBA00011006"/>
    </source>
</evidence>
<evidence type="ECO:0000256" key="4">
    <source>
        <dbReference type="ARBA" id="ARBA00022692"/>
    </source>
</evidence>
<name>A0ABV1DTK4_9FIRM</name>
<gene>
    <name evidence="8" type="ORF">WMO65_22125</name>
</gene>
<dbReference type="EMBL" id="JBBMFP010000027">
    <property type="protein sequence ID" value="MEQ2433700.1"/>
    <property type="molecule type" value="Genomic_DNA"/>
</dbReference>
<evidence type="ECO:0000256" key="5">
    <source>
        <dbReference type="ARBA" id="ARBA00022989"/>
    </source>
</evidence>
<keyword evidence="6 7" id="KW-0472">Membrane</keyword>
<keyword evidence="5 7" id="KW-1133">Transmembrane helix</keyword>
<comment type="subcellular location">
    <subcellularLocation>
        <location evidence="1">Cell membrane</location>
        <topology evidence="1">Multi-pass membrane protein</topology>
    </subcellularLocation>
</comment>